<proteinExistence type="predicted"/>
<name>A0A6A6B5C0_9PEZI</name>
<dbReference type="Proteomes" id="UP000799438">
    <property type="component" value="Unassembled WGS sequence"/>
</dbReference>
<dbReference type="GeneID" id="54302785"/>
<gene>
    <name evidence="2" type="ORF">K452DRAFT_338515</name>
</gene>
<keyword evidence="3" id="KW-1185">Reference proteome</keyword>
<organism evidence="2 3">
    <name type="scientific">Aplosporella prunicola CBS 121167</name>
    <dbReference type="NCBI Taxonomy" id="1176127"/>
    <lineage>
        <taxon>Eukaryota</taxon>
        <taxon>Fungi</taxon>
        <taxon>Dikarya</taxon>
        <taxon>Ascomycota</taxon>
        <taxon>Pezizomycotina</taxon>
        <taxon>Dothideomycetes</taxon>
        <taxon>Dothideomycetes incertae sedis</taxon>
        <taxon>Botryosphaeriales</taxon>
        <taxon>Aplosporellaceae</taxon>
        <taxon>Aplosporella</taxon>
    </lineage>
</organism>
<sequence>MSPPTTPAAEEQKPDMALAVIRYPHPHVCTDSDEFLSYTDAAMKKLGALGRRKVFPVTNGANNYSMNGSLQDLPAEAKESLALVKVLSEEDEDPFVMVLRAKATEGARKFDTGYYCAGSTKSALALTRVAFDSGVKAAKAKKIQRGYFVGGVAEFIDELLAERAALKEEVMALREQAEVLVEALATAPGFDKAVTFSPR</sequence>
<keyword evidence="1" id="KW-0175">Coiled coil</keyword>
<dbReference type="RefSeq" id="XP_033394178.1">
    <property type="nucleotide sequence ID" value="XM_033545285.1"/>
</dbReference>
<accession>A0A6A6B5C0</accession>
<evidence type="ECO:0000256" key="1">
    <source>
        <dbReference type="SAM" id="Coils"/>
    </source>
</evidence>
<dbReference type="EMBL" id="ML995496">
    <property type="protein sequence ID" value="KAF2138465.1"/>
    <property type="molecule type" value="Genomic_DNA"/>
</dbReference>
<evidence type="ECO:0000313" key="3">
    <source>
        <dbReference type="Proteomes" id="UP000799438"/>
    </source>
</evidence>
<feature type="coiled-coil region" evidence="1">
    <location>
        <begin position="156"/>
        <end position="183"/>
    </location>
</feature>
<protein>
    <submittedName>
        <fullName evidence="2">Uncharacterized protein</fullName>
    </submittedName>
</protein>
<reference evidence="2" key="1">
    <citation type="journal article" date="2020" name="Stud. Mycol.">
        <title>101 Dothideomycetes genomes: a test case for predicting lifestyles and emergence of pathogens.</title>
        <authorList>
            <person name="Haridas S."/>
            <person name="Albert R."/>
            <person name="Binder M."/>
            <person name="Bloem J."/>
            <person name="Labutti K."/>
            <person name="Salamov A."/>
            <person name="Andreopoulos B."/>
            <person name="Baker S."/>
            <person name="Barry K."/>
            <person name="Bills G."/>
            <person name="Bluhm B."/>
            <person name="Cannon C."/>
            <person name="Castanera R."/>
            <person name="Culley D."/>
            <person name="Daum C."/>
            <person name="Ezra D."/>
            <person name="Gonzalez J."/>
            <person name="Henrissat B."/>
            <person name="Kuo A."/>
            <person name="Liang C."/>
            <person name="Lipzen A."/>
            <person name="Lutzoni F."/>
            <person name="Magnuson J."/>
            <person name="Mondo S."/>
            <person name="Nolan M."/>
            <person name="Ohm R."/>
            <person name="Pangilinan J."/>
            <person name="Park H.-J."/>
            <person name="Ramirez L."/>
            <person name="Alfaro M."/>
            <person name="Sun H."/>
            <person name="Tritt A."/>
            <person name="Yoshinaga Y."/>
            <person name="Zwiers L.-H."/>
            <person name="Turgeon B."/>
            <person name="Goodwin S."/>
            <person name="Spatafora J."/>
            <person name="Crous P."/>
            <person name="Grigoriev I."/>
        </authorList>
    </citation>
    <scope>NUCLEOTIDE SEQUENCE</scope>
    <source>
        <strain evidence="2">CBS 121167</strain>
    </source>
</reference>
<dbReference type="AlphaFoldDB" id="A0A6A6B5C0"/>
<evidence type="ECO:0000313" key="2">
    <source>
        <dbReference type="EMBL" id="KAF2138465.1"/>
    </source>
</evidence>